<comment type="caution">
    <text evidence="7">The sequence shown here is derived from an EMBL/GenBank/DDBJ whole genome shotgun (WGS) entry which is preliminary data.</text>
</comment>
<proteinExistence type="inferred from homology"/>
<feature type="domain" description="NFACT RNA-binding" evidence="6">
    <location>
        <begin position="400"/>
        <end position="490"/>
    </location>
</feature>
<dbReference type="InterPro" id="IPR008532">
    <property type="entry name" value="NFACT_RNA-bd"/>
</dbReference>
<organism evidence="7 8">
    <name type="scientific">Thermus tengchongensis</name>
    <dbReference type="NCBI Taxonomy" id="1214928"/>
    <lineage>
        <taxon>Bacteria</taxon>
        <taxon>Thermotogati</taxon>
        <taxon>Deinococcota</taxon>
        <taxon>Deinococci</taxon>
        <taxon>Thermales</taxon>
        <taxon>Thermaceae</taxon>
        <taxon>Thermus</taxon>
    </lineage>
</organism>
<dbReference type="GO" id="GO:1990112">
    <property type="term" value="C:RQC complex"/>
    <property type="evidence" value="ECO:0007669"/>
    <property type="project" value="TreeGrafter"/>
</dbReference>
<keyword evidence="4 5" id="KW-0648">Protein biosynthesis</keyword>
<evidence type="ECO:0000256" key="3">
    <source>
        <dbReference type="ARBA" id="ARBA00022884"/>
    </source>
</evidence>
<evidence type="ECO:0000313" key="7">
    <source>
        <dbReference type="EMBL" id="TFU25563.1"/>
    </source>
</evidence>
<dbReference type="RefSeq" id="WP_135260757.1">
    <property type="nucleotide sequence ID" value="NZ_SJZF01000019.1"/>
</dbReference>
<sequence>MEGLLIHALLRELAPELPAQNLGLAFPDEGSLAVLLKGRSGRIFNLVLRYRPPSPSLVLEEGTLLGEPKTPFQRQLWARVKGPLMEAEQLKLDRVVLLRFAGEKGFVDTPPSTLVFEATGRNANLLLLDEAGRILGVDRVITQEVNRYRELRPGLPYTPPPPYEKLDPRTLKAEDLRPLLGRPLKEVVRHVDGVGLELMRELARRAGLTPETPLDEAALERVFQALKGLVEDPALRTALTEELRAKWAEEEKEALRKPLLEALERERKTLLARLADYQRALDRLEEAAALRQKADLLLARLKEVPKGAEKVVLEGFDGKPVEVALDPTLSPQENAKKLYERARRLEALAERALDLIPKTEAKVQALEGEMARLRQADLAELLALTRKPREGKGPKVGLRYTSPSGFAVWVGRNAKENDLLTTRMAHSEDLWFHAQGVPGSHVILKTEGKNPTLDDLLFAAKLAAYYSKARGETQVPVDYTRKKHVWRPRKAAPGQVLYTHAKTLFVEGALPQEGGEG</sequence>
<feature type="coiled-coil region" evidence="5">
    <location>
        <begin position="260"/>
        <end position="294"/>
    </location>
</feature>
<dbReference type="AlphaFoldDB" id="A0A4Y9FAL4"/>
<evidence type="ECO:0000259" key="6">
    <source>
        <dbReference type="Pfam" id="PF05670"/>
    </source>
</evidence>
<dbReference type="Pfam" id="PF05833">
    <property type="entry name" value="NFACT_N"/>
    <property type="match status" value="2"/>
</dbReference>
<evidence type="ECO:0000256" key="2">
    <source>
        <dbReference type="ARBA" id="ARBA00022730"/>
    </source>
</evidence>
<dbReference type="Pfam" id="PF05670">
    <property type="entry name" value="NFACT-R_1"/>
    <property type="match status" value="1"/>
</dbReference>
<keyword evidence="3 5" id="KW-0694">RNA-binding</keyword>
<dbReference type="GO" id="GO:0072344">
    <property type="term" value="P:rescue of stalled ribosome"/>
    <property type="evidence" value="ECO:0007669"/>
    <property type="project" value="UniProtKB-UniRule"/>
</dbReference>
<evidence type="ECO:0000256" key="1">
    <source>
        <dbReference type="ARBA" id="ARBA00022555"/>
    </source>
</evidence>
<dbReference type="HAMAP" id="MF_00844_B">
    <property type="entry name" value="RqcH_B"/>
    <property type="match status" value="1"/>
</dbReference>
<dbReference type="GO" id="GO:0019843">
    <property type="term" value="F:rRNA binding"/>
    <property type="evidence" value="ECO:0007669"/>
    <property type="project" value="UniProtKB-UniRule"/>
</dbReference>
<keyword evidence="5" id="KW-0175">Coiled coil</keyword>
<reference evidence="7 8" key="1">
    <citation type="submission" date="2019-03" db="EMBL/GenBank/DDBJ databases">
        <title>Thermus tengchongensis species for the arsenic transformation mechanism.</title>
        <authorList>
            <person name="Yuan G.C."/>
        </authorList>
    </citation>
    <scope>NUCLEOTIDE SEQUENCE [LARGE SCALE GENOMIC DNA]</scope>
    <source>
        <strain evidence="7 8">15W</strain>
    </source>
</reference>
<dbReference type="InterPro" id="IPR051608">
    <property type="entry name" value="RQC_Subunit_NEMF"/>
</dbReference>
<feature type="coiled-coil region" evidence="5">
    <location>
        <begin position="335"/>
        <end position="376"/>
    </location>
</feature>
<dbReference type="PANTHER" id="PTHR15239">
    <property type="entry name" value="NUCLEAR EXPORT MEDIATOR FACTOR NEMF"/>
    <property type="match status" value="1"/>
</dbReference>
<accession>A0A4Y9FAL4</accession>
<keyword evidence="2 5" id="KW-0699">rRNA-binding</keyword>
<evidence type="ECO:0000256" key="4">
    <source>
        <dbReference type="ARBA" id="ARBA00022917"/>
    </source>
</evidence>
<evidence type="ECO:0000256" key="5">
    <source>
        <dbReference type="HAMAP-Rule" id="MF_00844"/>
    </source>
</evidence>
<keyword evidence="1 5" id="KW-0820">tRNA-binding</keyword>
<comment type="function">
    <text evidence="5">Key component of the ribosome quality control system (RQC), a ribosome-associated complex that mediates the extraction of incompletely synthesized nascent chains from stalled ribosomes and their subsequent degradation. RqcH recruits Ala-charged tRNA, and with RqcP directs the elongation of stalled nascent chains on 50S ribosomal subunits, leading to non-templated C-terminal alanine extensions (Ala tail). The Ala tail promotes nascent chain degradation. May add between 1 and at least 8 Ala residues. Binds to stalled 50S ribosomal subunits.</text>
</comment>
<dbReference type="PANTHER" id="PTHR15239:SF6">
    <property type="entry name" value="RIBOSOME QUALITY CONTROL COMPLEX SUBUNIT NEMF"/>
    <property type="match status" value="1"/>
</dbReference>
<dbReference type="EMBL" id="SJZF01000019">
    <property type="protein sequence ID" value="TFU25563.1"/>
    <property type="molecule type" value="Genomic_DNA"/>
</dbReference>
<gene>
    <name evidence="5" type="primary">rqcH</name>
    <name evidence="7" type="ORF">E0687_10245</name>
</gene>
<dbReference type="Gene3D" id="2.30.310.10">
    <property type="entry name" value="ibrinogen binding protein from staphylococcus aureus domain"/>
    <property type="match status" value="1"/>
</dbReference>
<dbReference type="GO" id="GO:0043023">
    <property type="term" value="F:ribosomal large subunit binding"/>
    <property type="evidence" value="ECO:0007669"/>
    <property type="project" value="UniProtKB-UniRule"/>
</dbReference>
<dbReference type="GO" id="GO:0000049">
    <property type="term" value="F:tRNA binding"/>
    <property type="evidence" value="ECO:0007669"/>
    <property type="project" value="UniProtKB-UniRule"/>
</dbReference>
<name>A0A4Y9FAL4_9DEIN</name>
<protein>
    <recommendedName>
        <fullName evidence="5">Rqc2 homolog RqcH</fullName>
        <shortName evidence="5">RqcH</shortName>
    </recommendedName>
</protein>
<dbReference type="Proteomes" id="UP000297668">
    <property type="component" value="Unassembled WGS sequence"/>
</dbReference>
<dbReference type="InterPro" id="IPR043682">
    <property type="entry name" value="RqcH_bacterial"/>
</dbReference>
<evidence type="ECO:0000313" key="8">
    <source>
        <dbReference type="Proteomes" id="UP000297668"/>
    </source>
</evidence>
<comment type="similarity">
    <text evidence="5">Belongs to the NEMF family.</text>
</comment>
<comment type="subunit">
    <text evidence="5">Associates with stalled 50S ribosomal subunits. Binds to RqcP.</text>
</comment>